<evidence type="ECO:0000259" key="2">
    <source>
        <dbReference type="Pfam" id="PF14338"/>
    </source>
</evidence>
<dbReference type="Gene3D" id="3.40.1350.10">
    <property type="match status" value="1"/>
</dbReference>
<dbReference type="AlphaFoldDB" id="A0A840DD56"/>
<dbReference type="Pfam" id="PF14338">
    <property type="entry name" value="Mrr_N"/>
    <property type="match status" value="1"/>
</dbReference>
<protein>
    <submittedName>
        <fullName evidence="3">Restriction system protein</fullName>
    </submittedName>
</protein>
<evidence type="ECO:0000259" key="1">
    <source>
        <dbReference type="Pfam" id="PF04471"/>
    </source>
</evidence>
<sequence length="339" mass="37584">MLHQVPNADYYRPATLRALADRQVKRKSELVAAVAVELGLSEQALAERLPSGESRHQNRVTWALSSLLKAGLVARPARGRYEITGDGLALNARGLERYSETDLLEWPAWQQYWAEVQQRREVAQSQNDEFTLVEANATAAPLRSRHSAMPGGAAGQATEDAAEVDPLEQISELVALYSREVETELRRRLQEASPSFFEKAVLDLLWAMGYGGKHGARQLLGQSGDGGIDGMIRQDALGLSKVYVQAKRYADDNKVGRPAIQQFFGSLSSRGADRGVFITTSSFTAEARQEAEVYERTGKRIILIDGLSLTRLMLEYQVGVQPKAIHTLYEVDDDFFEGE</sequence>
<dbReference type="SUPFAM" id="SSF52980">
    <property type="entry name" value="Restriction endonuclease-like"/>
    <property type="match status" value="1"/>
</dbReference>
<dbReference type="InterPro" id="IPR052906">
    <property type="entry name" value="Type_IV_Methyl-Rstrct_Enzyme"/>
</dbReference>
<dbReference type="Pfam" id="PF04471">
    <property type="entry name" value="Mrr_cat"/>
    <property type="match status" value="1"/>
</dbReference>
<name>A0A840DD56_9MICO</name>
<dbReference type="Proteomes" id="UP000571183">
    <property type="component" value="Unassembled WGS sequence"/>
</dbReference>
<accession>A0A840DD56</accession>
<dbReference type="GO" id="GO:0015666">
    <property type="term" value="F:restriction endodeoxyribonuclease activity"/>
    <property type="evidence" value="ECO:0007669"/>
    <property type="project" value="TreeGrafter"/>
</dbReference>
<proteinExistence type="predicted"/>
<dbReference type="GO" id="GO:0003677">
    <property type="term" value="F:DNA binding"/>
    <property type="evidence" value="ECO:0007669"/>
    <property type="project" value="InterPro"/>
</dbReference>
<dbReference type="PANTHER" id="PTHR30015">
    <property type="entry name" value="MRR RESTRICTION SYSTEM PROTEIN"/>
    <property type="match status" value="1"/>
</dbReference>
<reference evidence="3" key="1">
    <citation type="submission" date="2020-08" db="EMBL/GenBank/DDBJ databases">
        <title>Sequencing the genomes of 1000 actinobacteria strains.</title>
        <authorList>
            <person name="Klenk H.-P."/>
        </authorList>
    </citation>
    <scope>NUCLEOTIDE SEQUENCE [LARGE SCALE GENOMIC DNA]</scope>
    <source>
        <strain evidence="3">DSM 27064</strain>
    </source>
</reference>
<evidence type="ECO:0000313" key="3">
    <source>
        <dbReference type="EMBL" id="MBB4071391.1"/>
    </source>
</evidence>
<keyword evidence="4" id="KW-1185">Reference proteome</keyword>
<organism evidence="3 4">
    <name type="scientific">Canibacter oris</name>
    <dbReference type="NCBI Taxonomy" id="1365628"/>
    <lineage>
        <taxon>Bacteria</taxon>
        <taxon>Bacillati</taxon>
        <taxon>Actinomycetota</taxon>
        <taxon>Actinomycetes</taxon>
        <taxon>Micrococcales</taxon>
        <taxon>Microbacteriaceae</taxon>
        <taxon>Canibacter</taxon>
    </lineage>
</organism>
<evidence type="ECO:0000313" key="4">
    <source>
        <dbReference type="Proteomes" id="UP000571183"/>
    </source>
</evidence>
<dbReference type="GO" id="GO:0009307">
    <property type="term" value="P:DNA restriction-modification system"/>
    <property type="evidence" value="ECO:0007669"/>
    <property type="project" value="InterPro"/>
</dbReference>
<feature type="domain" description="Restriction endonuclease type IV Mrr" evidence="1">
    <location>
        <begin position="190"/>
        <end position="313"/>
    </location>
</feature>
<comment type="caution">
    <text evidence="3">The sequence shown here is derived from an EMBL/GenBank/DDBJ whole genome shotgun (WGS) entry which is preliminary data.</text>
</comment>
<dbReference type="InterPro" id="IPR011856">
    <property type="entry name" value="tRNA_endonuc-like_dom_sf"/>
</dbReference>
<dbReference type="RefSeq" id="WP_183304480.1">
    <property type="nucleotide sequence ID" value="NZ_JACIFD010000006.1"/>
</dbReference>
<gene>
    <name evidence="3" type="ORF">F5897_000695</name>
</gene>
<feature type="domain" description="Restriction system protein Mrr-like N-terminal" evidence="2">
    <location>
        <begin position="13"/>
        <end position="90"/>
    </location>
</feature>
<dbReference type="InterPro" id="IPR025745">
    <property type="entry name" value="Mrr-like_N_dom"/>
</dbReference>
<dbReference type="InterPro" id="IPR007560">
    <property type="entry name" value="Restrct_endonuc_IV_Mrr"/>
</dbReference>
<dbReference type="PANTHER" id="PTHR30015:SF7">
    <property type="entry name" value="TYPE IV METHYL-DIRECTED RESTRICTION ENZYME ECOKMRR"/>
    <property type="match status" value="1"/>
</dbReference>
<dbReference type="EMBL" id="JACIFD010000006">
    <property type="protein sequence ID" value="MBB4071391.1"/>
    <property type="molecule type" value="Genomic_DNA"/>
</dbReference>
<dbReference type="InterPro" id="IPR011335">
    <property type="entry name" value="Restrct_endonuc-II-like"/>
</dbReference>